<evidence type="ECO:0000313" key="7">
    <source>
        <dbReference type="EMBL" id="PIP16899.1"/>
    </source>
</evidence>
<dbReference type="SUPFAM" id="SSF88659">
    <property type="entry name" value="Sigma3 and sigma4 domains of RNA polymerase sigma factors"/>
    <property type="match status" value="1"/>
</dbReference>
<dbReference type="Proteomes" id="UP000231480">
    <property type="component" value="Unassembled WGS sequence"/>
</dbReference>
<reference evidence="7 8" key="1">
    <citation type="submission" date="2017-09" db="EMBL/GenBank/DDBJ databases">
        <title>Depth-based differentiation of microbial function through sediment-hosted aquifers and enrichment of novel symbionts in the deep terrestrial subsurface.</title>
        <authorList>
            <person name="Probst A.J."/>
            <person name="Ladd B."/>
            <person name="Jarett J.K."/>
            <person name="Geller-Mcgrath D.E."/>
            <person name="Sieber C.M."/>
            <person name="Emerson J.B."/>
            <person name="Anantharaman K."/>
            <person name="Thomas B.C."/>
            <person name="Malmstrom R."/>
            <person name="Stieglmeier M."/>
            <person name="Klingl A."/>
            <person name="Woyke T."/>
            <person name="Ryan C.M."/>
            <person name="Banfield J.F."/>
        </authorList>
    </citation>
    <scope>NUCLEOTIDE SEQUENCE [LARGE SCALE GENOMIC DNA]</scope>
    <source>
        <strain evidence="7">CG23_combo_of_CG06-09_8_20_14_all_37_13</strain>
    </source>
</reference>
<dbReference type="InterPro" id="IPR039425">
    <property type="entry name" value="RNA_pol_sigma-70-like"/>
</dbReference>
<comment type="similarity">
    <text evidence="1">Belongs to the sigma-70 factor family. ECF subfamily.</text>
</comment>
<dbReference type="InterPro" id="IPR013324">
    <property type="entry name" value="RNA_pol_sigma_r3/r4-like"/>
</dbReference>
<gene>
    <name evidence="7" type="ORF">COX44_02905</name>
</gene>
<feature type="domain" description="RNA polymerase sigma factor 70 region 4 type 2" evidence="6">
    <location>
        <begin position="67"/>
        <end position="115"/>
    </location>
</feature>
<keyword evidence="3" id="KW-0731">Sigma factor</keyword>
<dbReference type="GO" id="GO:0003677">
    <property type="term" value="F:DNA binding"/>
    <property type="evidence" value="ECO:0007669"/>
    <property type="project" value="InterPro"/>
</dbReference>
<dbReference type="Gene3D" id="1.10.1740.10">
    <property type="match status" value="1"/>
</dbReference>
<dbReference type="InterPro" id="IPR036388">
    <property type="entry name" value="WH-like_DNA-bd_sf"/>
</dbReference>
<dbReference type="Gene3D" id="1.10.10.10">
    <property type="entry name" value="Winged helix-like DNA-binding domain superfamily/Winged helix DNA-binding domain"/>
    <property type="match status" value="1"/>
</dbReference>
<keyword evidence="4" id="KW-0804">Transcription</keyword>
<dbReference type="GO" id="GO:0016987">
    <property type="term" value="F:sigma factor activity"/>
    <property type="evidence" value="ECO:0007669"/>
    <property type="project" value="UniProtKB-KW"/>
</dbReference>
<dbReference type="AlphaFoldDB" id="A0A2G9YCD2"/>
<dbReference type="InterPro" id="IPR013249">
    <property type="entry name" value="RNA_pol_sigma70_r4_t2"/>
</dbReference>
<comment type="caution">
    <text evidence="7">The sequence shown here is derived from an EMBL/GenBank/DDBJ whole genome shotgun (WGS) entry which is preliminary data.</text>
</comment>
<dbReference type="Pfam" id="PF04542">
    <property type="entry name" value="Sigma70_r2"/>
    <property type="match status" value="1"/>
</dbReference>
<dbReference type="SUPFAM" id="SSF88946">
    <property type="entry name" value="Sigma2 domain of RNA polymerase sigma factors"/>
    <property type="match status" value="1"/>
</dbReference>
<accession>A0A2G9YCD2</accession>
<dbReference type="InterPro" id="IPR007627">
    <property type="entry name" value="RNA_pol_sigma70_r2"/>
</dbReference>
<evidence type="ECO:0000256" key="2">
    <source>
        <dbReference type="ARBA" id="ARBA00023015"/>
    </source>
</evidence>
<organism evidence="7 8">
    <name type="scientific">Candidatus Portnoybacteria bacterium CG23_combo_of_CG06-09_8_20_14_all_37_13</name>
    <dbReference type="NCBI Taxonomy" id="1974819"/>
    <lineage>
        <taxon>Bacteria</taxon>
        <taxon>Candidatus Portnoyibacteriota</taxon>
    </lineage>
</organism>
<evidence type="ECO:0000313" key="8">
    <source>
        <dbReference type="Proteomes" id="UP000231480"/>
    </source>
</evidence>
<protein>
    <submittedName>
        <fullName evidence="7">Uncharacterized protein</fullName>
    </submittedName>
</protein>
<evidence type="ECO:0000256" key="1">
    <source>
        <dbReference type="ARBA" id="ARBA00010641"/>
    </source>
</evidence>
<dbReference type="InterPro" id="IPR014284">
    <property type="entry name" value="RNA_pol_sigma-70_dom"/>
</dbReference>
<feature type="domain" description="RNA polymerase sigma-70 region 2" evidence="5">
    <location>
        <begin position="9"/>
        <end position="45"/>
    </location>
</feature>
<dbReference type="Pfam" id="PF08281">
    <property type="entry name" value="Sigma70_r4_2"/>
    <property type="match status" value="1"/>
</dbReference>
<dbReference type="PANTHER" id="PTHR43133:SF51">
    <property type="entry name" value="RNA POLYMERASE SIGMA FACTOR"/>
    <property type="match status" value="1"/>
</dbReference>
<evidence type="ECO:0000259" key="5">
    <source>
        <dbReference type="Pfam" id="PF04542"/>
    </source>
</evidence>
<sequence length="126" mass="15151">MPSYSDQKLIKVWKNLRKFDKNKKFTTWIFQIAKNTCFDFLKKKKPILVSDFSSFEIPVEPAFLARLEINSLLEQLPLKYRLIMFLRYNDHFNFREIAEILEEPLNTIKSRHGRAIILLRKLLFEA</sequence>
<dbReference type="NCBIfam" id="TIGR02937">
    <property type="entry name" value="sigma70-ECF"/>
    <property type="match status" value="1"/>
</dbReference>
<name>A0A2G9YCD2_9BACT</name>
<evidence type="ECO:0000259" key="6">
    <source>
        <dbReference type="Pfam" id="PF08281"/>
    </source>
</evidence>
<dbReference type="GO" id="GO:0006352">
    <property type="term" value="P:DNA-templated transcription initiation"/>
    <property type="evidence" value="ECO:0007669"/>
    <property type="project" value="InterPro"/>
</dbReference>
<proteinExistence type="inferred from homology"/>
<dbReference type="PANTHER" id="PTHR43133">
    <property type="entry name" value="RNA POLYMERASE ECF-TYPE SIGMA FACTO"/>
    <property type="match status" value="1"/>
</dbReference>
<dbReference type="CDD" id="cd06171">
    <property type="entry name" value="Sigma70_r4"/>
    <property type="match status" value="1"/>
</dbReference>
<evidence type="ECO:0000256" key="3">
    <source>
        <dbReference type="ARBA" id="ARBA00023082"/>
    </source>
</evidence>
<keyword evidence="2" id="KW-0805">Transcription regulation</keyword>
<evidence type="ECO:0000256" key="4">
    <source>
        <dbReference type="ARBA" id="ARBA00023163"/>
    </source>
</evidence>
<dbReference type="InterPro" id="IPR013325">
    <property type="entry name" value="RNA_pol_sigma_r2"/>
</dbReference>
<dbReference type="EMBL" id="PCRH01000063">
    <property type="protein sequence ID" value="PIP16899.1"/>
    <property type="molecule type" value="Genomic_DNA"/>
</dbReference>